<dbReference type="Pfam" id="PF00072">
    <property type="entry name" value="Response_reg"/>
    <property type="match status" value="1"/>
</dbReference>
<dbReference type="PROSITE" id="PS00675">
    <property type="entry name" value="SIGMA54_INTERACT_1"/>
    <property type="match status" value="1"/>
</dbReference>
<evidence type="ECO:0000256" key="10">
    <source>
        <dbReference type="ARBA" id="ARBA00023125"/>
    </source>
</evidence>
<dbReference type="GO" id="GO:0006808">
    <property type="term" value="P:regulation of nitrogen utilization"/>
    <property type="evidence" value="ECO:0007669"/>
    <property type="project" value="UniProtKB-UniRule"/>
</dbReference>
<evidence type="ECO:0000256" key="6">
    <source>
        <dbReference type="ARBA" id="ARBA00022741"/>
    </source>
</evidence>
<dbReference type="GO" id="GO:0006355">
    <property type="term" value="P:regulation of DNA-templated transcription"/>
    <property type="evidence" value="ECO:0007669"/>
    <property type="project" value="InterPro"/>
</dbReference>
<reference evidence="19 20" key="1">
    <citation type="submission" date="2020-08" db="EMBL/GenBank/DDBJ databases">
        <title>Genome sequencing of Purple Non-Sulfur Bacteria from various extreme environments.</title>
        <authorList>
            <person name="Mayer M."/>
        </authorList>
    </citation>
    <scope>NUCLEOTIDE SEQUENCE [LARGE SCALE GENOMIC DNA]</scope>
    <source>
        <strain evidence="19 20">JA131</strain>
    </source>
</reference>
<evidence type="ECO:0000259" key="18">
    <source>
        <dbReference type="PROSITE" id="PS50110"/>
    </source>
</evidence>
<dbReference type="PRINTS" id="PR01590">
    <property type="entry name" value="HTHFIS"/>
</dbReference>
<evidence type="ECO:0000259" key="17">
    <source>
        <dbReference type="PROSITE" id="PS50045"/>
    </source>
</evidence>
<dbReference type="InterPro" id="IPR002078">
    <property type="entry name" value="Sigma_54_int"/>
</dbReference>
<dbReference type="NCBIfam" id="TIGR01818">
    <property type="entry name" value="ntrC"/>
    <property type="match status" value="1"/>
</dbReference>
<dbReference type="CDD" id="cd00009">
    <property type="entry name" value="AAA"/>
    <property type="match status" value="1"/>
</dbReference>
<evidence type="ECO:0000256" key="13">
    <source>
        <dbReference type="ARBA" id="ARBA00023231"/>
    </source>
</evidence>
<evidence type="ECO:0000256" key="8">
    <source>
        <dbReference type="ARBA" id="ARBA00023012"/>
    </source>
</evidence>
<dbReference type="InterPro" id="IPR009057">
    <property type="entry name" value="Homeodomain-like_sf"/>
</dbReference>
<evidence type="ECO:0000313" key="20">
    <source>
        <dbReference type="Proteomes" id="UP000554286"/>
    </source>
</evidence>
<accession>A0A7W6W8S9</accession>
<dbReference type="SUPFAM" id="SSF52540">
    <property type="entry name" value="P-loop containing nucleoside triphosphate hydrolases"/>
    <property type="match status" value="1"/>
</dbReference>
<name>A0A7W6W8S9_9PROT</name>
<dbReference type="InterPro" id="IPR001789">
    <property type="entry name" value="Sig_transdc_resp-reg_receiver"/>
</dbReference>
<keyword evidence="13 16" id="KW-0535">Nitrogen fixation</keyword>
<keyword evidence="9 16" id="KW-0805">Transcription regulation</keyword>
<dbReference type="InterPro" id="IPR010114">
    <property type="entry name" value="Transcript_reg_NtrC"/>
</dbReference>
<keyword evidence="10 16" id="KW-0238">DNA-binding</keyword>
<proteinExistence type="predicted"/>
<dbReference type="Pfam" id="PF00158">
    <property type="entry name" value="Sigma54_activat"/>
    <property type="match status" value="1"/>
</dbReference>
<keyword evidence="20" id="KW-1185">Reference proteome</keyword>
<dbReference type="PROSITE" id="PS50110">
    <property type="entry name" value="RESPONSE_REGULATORY"/>
    <property type="match status" value="1"/>
</dbReference>
<dbReference type="GO" id="GO:0043565">
    <property type="term" value="F:sequence-specific DNA binding"/>
    <property type="evidence" value="ECO:0007669"/>
    <property type="project" value="InterPro"/>
</dbReference>
<feature type="domain" description="Sigma-54 factor interaction" evidence="17">
    <location>
        <begin position="166"/>
        <end position="394"/>
    </location>
</feature>
<keyword evidence="5 15" id="KW-0597">Phosphoprotein</keyword>
<dbReference type="GO" id="GO:0005524">
    <property type="term" value="F:ATP binding"/>
    <property type="evidence" value="ECO:0007669"/>
    <property type="project" value="UniProtKB-KW"/>
</dbReference>
<comment type="function">
    <text evidence="14 16">Member of the two-component regulatory system NtrB/NtrC, which controls expression of the nitrogen-regulated (ntr) genes in response to nitrogen limitation. Phosphorylated NtrC binds directly to DNA and stimulates the formation of open promoter-sigma54-RNA polymerase complexes.</text>
</comment>
<evidence type="ECO:0000256" key="2">
    <source>
        <dbReference type="ARBA" id="ARBA00019059"/>
    </source>
</evidence>
<dbReference type="InterPro" id="IPR025662">
    <property type="entry name" value="Sigma_54_int_dom_ATP-bd_1"/>
</dbReference>
<gene>
    <name evidence="16" type="primary">ntrC</name>
    <name evidence="19" type="ORF">GGD89_000958</name>
</gene>
<feature type="modified residue" description="4-aspartylphosphate" evidence="15">
    <location>
        <position position="78"/>
    </location>
</feature>
<dbReference type="AlphaFoldDB" id="A0A7W6W8S9"/>
<sequence>MTQSGDGAVLDGATPQAGYVESAGAEGRTILIADDDRSIRTVLTQALGRAGYEVRTTGHAATLWTWVADGAGDLVITDVVMPDENGLDLIPRIKKIRPDLRIIVMSAQNTLLTAVKATERGAFEYLPKPFDLTELVNVVRRALSMPHGPAAPSVAGLAEDEDALPLIGRSSAMQEIYRTLARLMTTDLTVMITGESGTGKELVARALHDYGKRRAGPFVAVNMAAIPRDLIESELFGHEKGAFTGATTRGVGRFEQADGGTLFLDEIGDMPPEAQTRLLRVLQENEYTTVGGRLAVRANVRIVAATHRDLTQHIRQGLFREDLYYRLNVVPIRLPPLRERAGDIPELARHFLAQVTEEGLPRKSLDGAAMDRLKRHRWPGNVRELENLVRRLAALYSQETIGLDVIEAELATAPSALASGGGTPGEGLSALVERHLREHFAAHPDGLPAAGLHDRVLREVERPLIGLSLEATRGNQIRAAQLLGLNRNTLRKKIRELDIQVVRGVR</sequence>
<dbReference type="Pfam" id="PF02954">
    <property type="entry name" value="HTH_8"/>
    <property type="match status" value="1"/>
</dbReference>
<keyword evidence="12 16" id="KW-0804">Transcription</keyword>
<dbReference type="Gene3D" id="1.10.8.60">
    <property type="match status" value="1"/>
</dbReference>
<evidence type="ECO:0000256" key="11">
    <source>
        <dbReference type="ARBA" id="ARBA00023159"/>
    </source>
</evidence>
<dbReference type="GO" id="GO:0005737">
    <property type="term" value="C:cytoplasm"/>
    <property type="evidence" value="ECO:0007669"/>
    <property type="project" value="UniProtKB-SubCell"/>
</dbReference>
<evidence type="ECO:0000256" key="15">
    <source>
        <dbReference type="PROSITE-ProRule" id="PRU00169"/>
    </source>
</evidence>
<dbReference type="InterPro" id="IPR003593">
    <property type="entry name" value="AAA+_ATPase"/>
</dbReference>
<evidence type="ECO:0000256" key="14">
    <source>
        <dbReference type="ARBA" id="ARBA00043886"/>
    </source>
</evidence>
<evidence type="ECO:0000256" key="12">
    <source>
        <dbReference type="ARBA" id="ARBA00023163"/>
    </source>
</evidence>
<evidence type="ECO:0000256" key="5">
    <source>
        <dbReference type="ARBA" id="ARBA00022553"/>
    </source>
</evidence>
<evidence type="ECO:0000256" key="3">
    <source>
        <dbReference type="ARBA" id="ARBA00022490"/>
    </source>
</evidence>
<dbReference type="SMART" id="SM00382">
    <property type="entry name" value="AAA"/>
    <property type="match status" value="1"/>
</dbReference>
<keyword evidence="8 16" id="KW-0902">Two-component regulatory system</keyword>
<evidence type="ECO:0000256" key="16">
    <source>
        <dbReference type="RuleBase" id="RU365013"/>
    </source>
</evidence>
<feature type="domain" description="Response regulatory" evidence="18">
    <location>
        <begin position="29"/>
        <end position="143"/>
    </location>
</feature>
<dbReference type="SMART" id="SM00448">
    <property type="entry name" value="REC"/>
    <property type="match status" value="1"/>
</dbReference>
<dbReference type="Gene3D" id="3.40.50.300">
    <property type="entry name" value="P-loop containing nucleotide triphosphate hydrolases"/>
    <property type="match status" value="1"/>
</dbReference>
<dbReference type="SUPFAM" id="SSF46689">
    <property type="entry name" value="Homeodomain-like"/>
    <property type="match status" value="1"/>
</dbReference>
<dbReference type="Gene3D" id="1.10.10.60">
    <property type="entry name" value="Homeodomain-like"/>
    <property type="match status" value="1"/>
</dbReference>
<evidence type="ECO:0000313" key="19">
    <source>
        <dbReference type="EMBL" id="MBB4265340.1"/>
    </source>
</evidence>
<dbReference type="RefSeq" id="WP_184042962.1">
    <property type="nucleotide sequence ID" value="NZ_JACIGK010000005.1"/>
</dbReference>
<dbReference type="PROSITE" id="PS50045">
    <property type="entry name" value="SIGMA54_INTERACT_4"/>
    <property type="match status" value="1"/>
</dbReference>
<dbReference type="InterPro" id="IPR002197">
    <property type="entry name" value="HTH_Fis"/>
</dbReference>
<dbReference type="CDD" id="cd19928">
    <property type="entry name" value="REC_RcNtrC-like"/>
    <property type="match status" value="1"/>
</dbReference>
<dbReference type="Proteomes" id="UP000554286">
    <property type="component" value="Unassembled WGS sequence"/>
</dbReference>
<dbReference type="PROSITE" id="PS00688">
    <property type="entry name" value="SIGMA54_INTERACT_3"/>
    <property type="match status" value="1"/>
</dbReference>
<dbReference type="SUPFAM" id="SSF52172">
    <property type="entry name" value="CheY-like"/>
    <property type="match status" value="1"/>
</dbReference>
<keyword evidence="7 16" id="KW-0067">ATP-binding</keyword>
<evidence type="ECO:0000256" key="7">
    <source>
        <dbReference type="ARBA" id="ARBA00022840"/>
    </source>
</evidence>
<dbReference type="Gene3D" id="3.40.50.2300">
    <property type="match status" value="1"/>
</dbReference>
<organism evidence="19 20">
    <name type="scientific">Roseospira visakhapatnamensis</name>
    <dbReference type="NCBI Taxonomy" id="390880"/>
    <lineage>
        <taxon>Bacteria</taxon>
        <taxon>Pseudomonadati</taxon>
        <taxon>Pseudomonadota</taxon>
        <taxon>Alphaproteobacteria</taxon>
        <taxon>Rhodospirillales</taxon>
        <taxon>Rhodospirillaceae</taxon>
        <taxon>Roseospira</taxon>
    </lineage>
</organism>
<dbReference type="InterPro" id="IPR025944">
    <property type="entry name" value="Sigma_54_int_dom_CS"/>
</dbReference>
<dbReference type="EMBL" id="JACIGK010000005">
    <property type="protein sequence ID" value="MBB4265340.1"/>
    <property type="molecule type" value="Genomic_DNA"/>
</dbReference>
<keyword evidence="3 16" id="KW-0963">Cytoplasm</keyword>
<dbReference type="PANTHER" id="PTHR32071:SF95">
    <property type="entry name" value="DNA-BINDING TRANSCRIPTIONAL REGULATOR NTRC"/>
    <property type="match status" value="1"/>
</dbReference>
<protein>
    <recommendedName>
        <fullName evidence="2 16">DNA-binding transcriptional regulator NtrC</fullName>
    </recommendedName>
    <alternativeName>
        <fullName evidence="16">Nitrogen regulation protein NR(I)</fullName>
    </alternativeName>
</protein>
<dbReference type="FunFam" id="3.40.50.300:FF:000006">
    <property type="entry name" value="DNA-binding transcriptional regulator NtrC"/>
    <property type="match status" value="1"/>
</dbReference>
<dbReference type="InterPro" id="IPR058031">
    <property type="entry name" value="AAA_lid_NorR"/>
</dbReference>
<comment type="subcellular location">
    <subcellularLocation>
        <location evidence="1 16">Cytoplasm</location>
    </subcellularLocation>
</comment>
<keyword evidence="4 16" id="KW-0678">Repressor</keyword>
<dbReference type="PANTHER" id="PTHR32071">
    <property type="entry name" value="TRANSCRIPTIONAL REGULATORY PROTEIN"/>
    <property type="match status" value="1"/>
</dbReference>
<dbReference type="InterPro" id="IPR027417">
    <property type="entry name" value="P-loop_NTPase"/>
</dbReference>
<dbReference type="InterPro" id="IPR011006">
    <property type="entry name" value="CheY-like_superfamily"/>
</dbReference>
<evidence type="ECO:0000256" key="1">
    <source>
        <dbReference type="ARBA" id="ARBA00004496"/>
    </source>
</evidence>
<keyword evidence="11 16" id="KW-0010">Activator</keyword>
<keyword evidence="6 16" id="KW-0547">Nucleotide-binding</keyword>
<dbReference type="InterPro" id="IPR025943">
    <property type="entry name" value="Sigma_54_int_dom_ATP-bd_2"/>
</dbReference>
<dbReference type="Pfam" id="PF25601">
    <property type="entry name" value="AAA_lid_14"/>
    <property type="match status" value="1"/>
</dbReference>
<dbReference type="GO" id="GO:0000156">
    <property type="term" value="F:phosphorelay response regulator activity"/>
    <property type="evidence" value="ECO:0007669"/>
    <property type="project" value="UniProtKB-UniRule"/>
</dbReference>
<evidence type="ECO:0000256" key="4">
    <source>
        <dbReference type="ARBA" id="ARBA00022491"/>
    </source>
</evidence>
<evidence type="ECO:0000256" key="9">
    <source>
        <dbReference type="ARBA" id="ARBA00023015"/>
    </source>
</evidence>
<comment type="caution">
    <text evidence="19">The sequence shown here is derived from an EMBL/GenBank/DDBJ whole genome shotgun (WGS) entry which is preliminary data.</text>
</comment>
<dbReference type="PROSITE" id="PS00676">
    <property type="entry name" value="SIGMA54_INTERACT_2"/>
    <property type="match status" value="1"/>
</dbReference>